<evidence type="ECO:0000313" key="3">
    <source>
        <dbReference type="Proteomes" id="UP001218638"/>
    </source>
</evidence>
<keyword evidence="3" id="KW-1185">Reference proteome</keyword>
<proteinExistence type="predicted"/>
<evidence type="ECO:0000256" key="1">
    <source>
        <dbReference type="SAM" id="MobiDB-lite"/>
    </source>
</evidence>
<organism evidence="2 3">
    <name type="scientific">Synoicihabitans lomoniglobus</name>
    <dbReference type="NCBI Taxonomy" id="2909285"/>
    <lineage>
        <taxon>Bacteria</taxon>
        <taxon>Pseudomonadati</taxon>
        <taxon>Verrucomicrobiota</taxon>
        <taxon>Opitutia</taxon>
        <taxon>Opitutales</taxon>
        <taxon>Opitutaceae</taxon>
        <taxon>Synoicihabitans</taxon>
    </lineage>
</organism>
<evidence type="ECO:0000313" key="2">
    <source>
        <dbReference type="EMBL" id="WED63789.1"/>
    </source>
</evidence>
<name>A0AAE9ZVB3_9BACT</name>
<protein>
    <submittedName>
        <fullName evidence="2">Uncharacterized protein</fullName>
    </submittedName>
</protein>
<gene>
    <name evidence="2" type="ORF">PXH66_15740</name>
</gene>
<feature type="region of interest" description="Disordered" evidence="1">
    <location>
        <begin position="70"/>
        <end position="103"/>
    </location>
</feature>
<dbReference type="KEGG" id="slom:PXH66_15740"/>
<reference evidence="2" key="1">
    <citation type="submission" date="2023-03" db="EMBL/GenBank/DDBJ databases">
        <title>Lomoglobus Profundus gen. nov., sp. nov., a novel member of the phylum Verrucomicrobia, isolated from deep-marine sediment of South China Sea.</title>
        <authorList>
            <person name="Ahmad T."/>
            <person name="Ishaq S.E."/>
            <person name="Wang F."/>
        </authorList>
    </citation>
    <scope>NUCLEOTIDE SEQUENCE</scope>
    <source>
        <strain evidence="2">LMO-M01</strain>
    </source>
</reference>
<dbReference type="Proteomes" id="UP001218638">
    <property type="component" value="Chromosome"/>
</dbReference>
<sequence length="103" mass="10858">MFSFILPVGAKFASFCPMQKRLLRSLIVPVLAVGFLVGCASTDAKKDDNTEYEYIKVTGSNMRIKVKKGEKYDGGTTGVSTGSSLETHEVPNQAEAPAGAAGG</sequence>
<accession>A0AAE9ZVB3</accession>
<dbReference type="EMBL" id="CP119075">
    <property type="protein sequence ID" value="WED63789.1"/>
    <property type="molecule type" value="Genomic_DNA"/>
</dbReference>
<dbReference type="AlphaFoldDB" id="A0AAE9ZVB3"/>
<dbReference type="RefSeq" id="WP_330930492.1">
    <property type="nucleotide sequence ID" value="NZ_CP119075.1"/>
</dbReference>